<protein>
    <submittedName>
        <fullName evidence="3">Uncharacterized protein</fullName>
    </submittedName>
</protein>
<dbReference type="KEGG" id="asem:NNL22_05900"/>
<proteinExistence type="predicted"/>
<accession>A0A9E8HNC6</accession>
<dbReference type="AlphaFoldDB" id="A0A9E8HNC6"/>
<keyword evidence="2" id="KW-1133">Transmembrane helix</keyword>
<feature type="compositionally biased region" description="Basic and acidic residues" evidence="1">
    <location>
        <begin position="236"/>
        <end position="247"/>
    </location>
</feature>
<keyword evidence="2" id="KW-0812">Transmembrane</keyword>
<evidence type="ECO:0000313" key="3">
    <source>
        <dbReference type="EMBL" id="UZW76111.1"/>
    </source>
</evidence>
<dbReference type="Proteomes" id="UP001164472">
    <property type="component" value="Chromosome"/>
</dbReference>
<feature type="transmembrane region" description="Helical" evidence="2">
    <location>
        <begin position="6"/>
        <end position="24"/>
    </location>
</feature>
<dbReference type="RefSeq" id="WP_251811928.1">
    <property type="nucleotide sequence ID" value="NZ_CP101527.1"/>
</dbReference>
<keyword evidence="4" id="KW-1185">Reference proteome</keyword>
<feature type="region of interest" description="Disordered" evidence="1">
    <location>
        <begin position="219"/>
        <end position="247"/>
    </location>
</feature>
<dbReference type="EMBL" id="CP101527">
    <property type="protein sequence ID" value="UZW76111.1"/>
    <property type="molecule type" value="Genomic_DNA"/>
</dbReference>
<evidence type="ECO:0000256" key="1">
    <source>
        <dbReference type="SAM" id="MobiDB-lite"/>
    </source>
</evidence>
<evidence type="ECO:0000256" key="2">
    <source>
        <dbReference type="SAM" id="Phobius"/>
    </source>
</evidence>
<sequence length="261" mass="30071">MSATAITIIIILIIVGSIAVLFISQAREKARIEKVRKTNALQDRYRRVQRLINEIPPQYLNNELRVMILERSIETLHELATLKSDTSIQTNIQNDKQALNAIKESKEAPKPVAIKDEAASKEISKLLELLYRFIERQKAMKKLDKETSKKYLIYINYLISKVKADLAVSKAKDAQKNGKLRVAIHNYHNAVSEMMRIKENPLAVKAINSYKTKIKQLEELADKEGKNDTSNPEAENEARSKEWDNYLDKDDDWQKKNAYDD</sequence>
<name>A0A9E8HNC6_9ALTE</name>
<keyword evidence="2" id="KW-0472">Membrane</keyword>
<organism evidence="3 4">
    <name type="scientific">Alkalimarinus sediminis</name>
    <dbReference type="NCBI Taxonomy" id="1632866"/>
    <lineage>
        <taxon>Bacteria</taxon>
        <taxon>Pseudomonadati</taxon>
        <taxon>Pseudomonadota</taxon>
        <taxon>Gammaproteobacteria</taxon>
        <taxon>Alteromonadales</taxon>
        <taxon>Alteromonadaceae</taxon>
        <taxon>Alkalimarinus</taxon>
    </lineage>
</organism>
<reference evidence="3" key="1">
    <citation type="submission" date="2022-07" db="EMBL/GenBank/DDBJ databases">
        <title>Alkalimarinus sp. nov., isolated from gut of a Alitta virens.</title>
        <authorList>
            <person name="Yang A.I."/>
            <person name="Shin N.-R."/>
        </authorList>
    </citation>
    <scope>NUCLEOTIDE SEQUENCE</scope>
    <source>
        <strain evidence="3">FA028</strain>
    </source>
</reference>
<evidence type="ECO:0000313" key="4">
    <source>
        <dbReference type="Proteomes" id="UP001164472"/>
    </source>
</evidence>
<gene>
    <name evidence="3" type="ORF">NNL22_05900</name>
</gene>